<organism evidence="2 3">
    <name type="scientific">Gaetbulibacter aestuarii</name>
    <dbReference type="NCBI Taxonomy" id="1502358"/>
    <lineage>
        <taxon>Bacteria</taxon>
        <taxon>Pseudomonadati</taxon>
        <taxon>Bacteroidota</taxon>
        <taxon>Flavobacteriia</taxon>
        <taxon>Flavobacteriales</taxon>
        <taxon>Flavobacteriaceae</taxon>
        <taxon>Gaetbulibacter</taxon>
    </lineage>
</organism>
<evidence type="ECO:0000313" key="2">
    <source>
        <dbReference type="EMBL" id="MFH6773006.1"/>
    </source>
</evidence>
<name>A0ABW7N1Q0_9FLAO</name>
<dbReference type="InterPro" id="IPR012505">
    <property type="entry name" value="YbbR"/>
</dbReference>
<dbReference type="Gene3D" id="2.170.120.30">
    <property type="match status" value="1"/>
</dbReference>
<keyword evidence="1" id="KW-0812">Transmembrane</keyword>
<sequence>MIKRIKTKIRDSIKNKKINVFILFLISSFVILLFSKLSKQYTNTIEFGINTVNVPQEAVILNDSNRNLKLTLKTYGFKWLNYYLNEPKINIDFSKDVVKRDSTFIWSKSMSFLTNTQFDKQVQLLAMTPDTLYFKFDVNEVKKVNININSDIKFSLGYDLESALKSNPDSITVVGPKSLVDTILNISTEKLTLKDIKANIDQTIALKLPKNRDIKFSHKQVDVHAKVGKFTEGMVKVPVNLINVPDTLKIKYFPKVVVVSYYVSLTNFNQVKAQDFKVVCDFNKVTKNQSVLIPQLMATSDLVKDAKINQNRIEFIVTE</sequence>
<evidence type="ECO:0000313" key="3">
    <source>
        <dbReference type="Proteomes" id="UP001610100"/>
    </source>
</evidence>
<accession>A0ABW7N1Q0</accession>
<dbReference type="Proteomes" id="UP001610100">
    <property type="component" value="Unassembled WGS sequence"/>
</dbReference>
<dbReference type="RefSeq" id="WP_344742316.1">
    <property type="nucleotide sequence ID" value="NZ_BAABAY010000007.1"/>
</dbReference>
<keyword evidence="3" id="KW-1185">Reference proteome</keyword>
<gene>
    <name evidence="2" type="ORF">V8G58_13765</name>
</gene>
<evidence type="ECO:0000256" key="1">
    <source>
        <dbReference type="SAM" id="Phobius"/>
    </source>
</evidence>
<keyword evidence="1" id="KW-1133">Transmembrane helix</keyword>
<dbReference type="PANTHER" id="PTHR37804:SF1">
    <property type="entry name" value="CDAA REGULATORY PROTEIN CDAR"/>
    <property type="match status" value="1"/>
</dbReference>
<comment type="caution">
    <text evidence="2">The sequence shown here is derived from an EMBL/GenBank/DDBJ whole genome shotgun (WGS) entry which is preliminary data.</text>
</comment>
<protein>
    <submittedName>
        <fullName evidence="2">YbbR-like domain-containing protein</fullName>
    </submittedName>
</protein>
<dbReference type="InterPro" id="IPR053154">
    <property type="entry name" value="c-di-AMP_regulator"/>
</dbReference>
<dbReference type="Gene3D" id="2.170.120.40">
    <property type="entry name" value="YbbR-like domain"/>
    <property type="match status" value="1"/>
</dbReference>
<reference evidence="2 3" key="1">
    <citation type="submission" date="2024-02" db="EMBL/GenBank/DDBJ databases">
        <title>A Gaetbulibacter species isolated from tidal flats and genomic insights of their niches.</title>
        <authorList>
            <person name="Ye Y."/>
        </authorList>
    </citation>
    <scope>NUCLEOTIDE SEQUENCE [LARGE SCALE GENOMIC DNA]</scope>
    <source>
        <strain evidence="2 3">KYW382</strain>
    </source>
</reference>
<proteinExistence type="predicted"/>
<dbReference type="Pfam" id="PF07949">
    <property type="entry name" value="YbbR"/>
    <property type="match status" value="1"/>
</dbReference>
<dbReference type="EMBL" id="JBAWKB010000006">
    <property type="protein sequence ID" value="MFH6773006.1"/>
    <property type="molecule type" value="Genomic_DNA"/>
</dbReference>
<keyword evidence="1" id="KW-0472">Membrane</keyword>
<dbReference type="PANTHER" id="PTHR37804">
    <property type="entry name" value="CDAA REGULATORY PROTEIN CDAR"/>
    <property type="match status" value="1"/>
</dbReference>
<feature type="transmembrane region" description="Helical" evidence="1">
    <location>
        <begin position="20"/>
        <end position="37"/>
    </location>
</feature>